<dbReference type="PROSITE" id="PS50262">
    <property type="entry name" value="G_PROTEIN_RECEP_F1_2"/>
    <property type="match status" value="1"/>
</dbReference>
<evidence type="ECO:0000256" key="7">
    <source>
        <dbReference type="ARBA" id="ARBA00023170"/>
    </source>
</evidence>
<dbReference type="EMBL" id="DS469605">
    <property type="protein sequence ID" value="EDO39552.1"/>
    <property type="molecule type" value="Genomic_DNA"/>
</dbReference>
<dbReference type="InterPro" id="IPR000276">
    <property type="entry name" value="GPCR_Rhodpsn"/>
</dbReference>
<feature type="non-terminal residue" evidence="12">
    <location>
        <position position="1"/>
    </location>
</feature>
<dbReference type="eggNOG" id="KOG3656">
    <property type="taxonomic scope" value="Eukaryota"/>
</dbReference>
<dbReference type="InParanoid" id="A7S9Q8"/>
<keyword evidence="7 9" id="KW-0675">Receptor</keyword>
<feature type="non-terminal residue" evidence="12">
    <location>
        <position position="125"/>
    </location>
</feature>
<dbReference type="PROSITE" id="PS00237">
    <property type="entry name" value="G_PROTEIN_RECEP_F1_1"/>
    <property type="match status" value="1"/>
</dbReference>
<reference evidence="12 13" key="1">
    <citation type="journal article" date="2007" name="Science">
        <title>Sea anemone genome reveals ancestral eumetazoan gene repertoire and genomic organization.</title>
        <authorList>
            <person name="Putnam N.H."/>
            <person name="Srivastava M."/>
            <person name="Hellsten U."/>
            <person name="Dirks B."/>
            <person name="Chapman J."/>
            <person name="Salamov A."/>
            <person name="Terry A."/>
            <person name="Shapiro H."/>
            <person name="Lindquist E."/>
            <person name="Kapitonov V.V."/>
            <person name="Jurka J."/>
            <person name="Genikhovich G."/>
            <person name="Grigoriev I.V."/>
            <person name="Lucas S.M."/>
            <person name="Steele R.E."/>
            <person name="Finnerty J.R."/>
            <person name="Technau U."/>
            <person name="Martindale M.Q."/>
            <person name="Rokhsar D.S."/>
        </authorList>
    </citation>
    <scope>NUCLEOTIDE SEQUENCE [LARGE SCALE GENOMIC DNA]</scope>
    <source>
        <strain evidence="13">CH2 X CH6</strain>
    </source>
</reference>
<keyword evidence="5 9" id="KW-0297">G-protein coupled receptor</keyword>
<feature type="transmembrane region" description="Helical" evidence="10">
    <location>
        <begin position="106"/>
        <end position="123"/>
    </location>
</feature>
<dbReference type="AlphaFoldDB" id="A7S9Q8"/>
<evidence type="ECO:0000259" key="11">
    <source>
        <dbReference type="PROSITE" id="PS50262"/>
    </source>
</evidence>
<dbReference type="GO" id="GO:0007186">
    <property type="term" value="P:G protein-coupled receptor signaling pathway"/>
    <property type="evidence" value="ECO:0000318"/>
    <property type="project" value="GO_Central"/>
</dbReference>
<dbReference type="PANTHER" id="PTHR24249:SF372">
    <property type="entry name" value="G-PROTEIN COUPLED RECEPTORS FAMILY 1 PROFILE DOMAIN-CONTAINING PROTEIN"/>
    <property type="match status" value="1"/>
</dbReference>
<dbReference type="Proteomes" id="UP000001593">
    <property type="component" value="Unassembled WGS sequence"/>
</dbReference>
<evidence type="ECO:0000256" key="9">
    <source>
        <dbReference type="RuleBase" id="RU000688"/>
    </source>
</evidence>
<comment type="subcellular location">
    <subcellularLocation>
        <location evidence="1">Cell membrane</location>
        <topology evidence="1">Multi-pass membrane protein</topology>
    </subcellularLocation>
</comment>
<evidence type="ECO:0000256" key="4">
    <source>
        <dbReference type="ARBA" id="ARBA00022989"/>
    </source>
</evidence>
<dbReference type="InterPro" id="IPR050569">
    <property type="entry name" value="TAAR"/>
</dbReference>
<keyword evidence="4 10" id="KW-1133">Transmembrane helix</keyword>
<feature type="transmembrane region" description="Helical" evidence="10">
    <location>
        <begin position="30"/>
        <end position="58"/>
    </location>
</feature>
<keyword evidence="2" id="KW-1003">Cell membrane</keyword>
<dbReference type="PANTHER" id="PTHR24249">
    <property type="entry name" value="HISTAMINE RECEPTOR-RELATED G-PROTEIN COUPLED RECEPTOR"/>
    <property type="match status" value="1"/>
</dbReference>
<dbReference type="InterPro" id="IPR017452">
    <property type="entry name" value="GPCR_Rhodpsn_7TM"/>
</dbReference>
<accession>A7S9Q8</accession>
<sequence>ILGVLITLGNGLVIYLVTCRSRLRNCTGNWFILSLSIADFSVGFLLIPSHVVCSLLLLHCSWHIQVLFYEFLLFVSVGCLCALTLDRYIAITQPLRYRLIMTRTRSLVAIATSWGVPGLLTLSPV</sequence>
<dbReference type="STRING" id="45351.A7S9Q8"/>
<gene>
    <name evidence="12" type="ORF">NEMVEDRAFT_v1g110300</name>
</gene>
<evidence type="ECO:0000256" key="5">
    <source>
        <dbReference type="ARBA" id="ARBA00023040"/>
    </source>
</evidence>
<name>A7S9Q8_NEMVE</name>
<evidence type="ECO:0000313" key="13">
    <source>
        <dbReference type="Proteomes" id="UP000001593"/>
    </source>
</evidence>
<dbReference type="PRINTS" id="PR00237">
    <property type="entry name" value="GPCRRHODOPSN"/>
</dbReference>
<dbReference type="GO" id="GO:0005886">
    <property type="term" value="C:plasma membrane"/>
    <property type="evidence" value="ECO:0000318"/>
    <property type="project" value="GO_Central"/>
</dbReference>
<keyword evidence="6 10" id="KW-0472">Membrane</keyword>
<dbReference type="SUPFAM" id="SSF81321">
    <property type="entry name" value="Family A G protein-coupled receptor-like"/>
    <property type="match status" value="1"/>
</dbReference>
<protein>
    <recommendedName>
        <fullName evidence="11">G-protein coupled receptors family 1 profile domain-containing protein</fullName>
    </recommendedName>
</protein>
<keyword evidence="3 9" id="KW-0812">Transmembrane</keyword>
<feature type="transmembrane region" description="Helical" evidence="10">
    <location>
        <begin position="64"/>
        <end position="85"/>
    </location>
</feature>
<evidence type="ECO:0000256" key="8">
    <source>
        <dbReference type="ARBA" id="ARBA00023224"/>
    </source>
</evidence>
<dbReference type="PhylomeDB" id="A7S9Q8"/>
<feature type="domain" description="G-protein coupled receptors family 1 profile" evidence="11">
    <location>
        <begin position="9"/>
        <end position="125"/>
    </location>
</feature>
<proteinExistence type="inferred from homology"/>
<dbReference type="GO" id="GO:0004930">
    <property type="term" value="F:G protein-coupled receptor activity"/>
    <property type="evidence" value="ECO:0000318"/>
    <property type="project" value="GO_Central"/>
</dbReference>
<evidence type="ECO:0000256" key="10">
    <source>
        <dbReference type="SAM" id="Phobius"/>
    </source>
</evidence>
<evidence type="ECO:0000256" key="3">
    <source>
        <dbReference type="ARBA" id="ARBA00022692"/>
    </source>
</evidence>
<evidence type="ECO:0000256" key="2">
    <source>
        <dbReference type="ARBA" id="ARBA00022475"/>
    </source>
</evidence>
<evidence type="ECO:0000313" key="12">
    <source>
        <dbReference type="EMBL" id="EDO39552.1"/>
    </source>
</evidence>
<keyword evidence="13" id="KW-1185">Reference proteome</keyword>
<evidence type="ECO:0000256" key="6">
    <source>
        <dbReference type="ARBA" id="ARBA00023136"/>
    </source>
</evidence>
<dbReference type="Gene3D" id="1.20.1070.10">
    <property type="entry name" value="Rhodopsin 7-helix transmembrane proteins"/>
    <property type="match status" value="1"/>
</dbReference>
<comment type="similarity">
    <text evidence="9">Belongs to the G-protein coupled receptor 1 family.</text>
</comment>
<evidence type="ECO:0000256" key="1">
    <source>
        <dbReference type="ARBA" id="ARBA00004651"/>
    </source>
</evidence>
<dbReference type="HOGENOM" id="CLU_009579_29_8_1"/>
<organism evidence="12 13">
    <name type="scientific">Nematostella vectensis</name>
    <name type="common">Starlet sea anemone</name>
    <dbReference type="NCBI Taxonomy" id="45351"/>
    <lineage>
        <taxon>Eukaryota</taxon>
        <taxon>Metazoa</taxon>
        <taxon>Cnidaria</taxon>
        <taxon>Anthozoa</taxon>
        <taxon>Hexacorallia</taxon>
        <taxon>Actiniaria</taxon>
        <taxon>Edwardsiidae</taxon>
        <taxon>Nematostella</taxon>
    </lineage>
</organism>
<keyword evidence="8 9" id="KW-0807">Transducer</keyword>
<dbReference type="Pfam" id="PF00001">
    <property type="entry name" value="7tm_1"/>
    <property type="match status" value="1"/>
</dbReference>